<dbReference type="STRING" id="1121322.SAMN02745136_02249"/>
<dbReference type="OrthoDB" id="9795206at2"/>
<gene>
    <name evidence="2" type="ORF">SAMN02745136_02249</name>
</gene>
<keyword evidence="3" id="KW-1185">Reference proteome</keyword>
<feature type="domain" description="N-acetyltransferase" evidence="1">
    <location>
        <begin position="3"/>
        <end position="162"/>
    </location>
</feature>
<dbReference type="RefSeq" id="WP_073275879.1">
    <property type="nucleotide sequence ID" value="NZ_FRAC01000011.1"/>
</dbReference>
<dbReference type="PROSITE" id="PS51186">
    <property type="entry name" value="GNAT"/>
    <property type="match status" value="1"/>
</dbReference>
<protein>
    <submittedName>
        <fullName evidence="2">Protein N-acetyltransferase, RimJ/RimL family</fullName>
    </submittedName>
</protein>
<evidence type="ECO:0000313" key="3">
    <source>
        <dbReference type="Proteomes" id="UP000184386"/>
    </source>
</evidence>
<accession>A0A1M6RPI4</accession>
<dbReference type="SUPFAM" id="SSF55729">
    <property type="entry name" value="Acyl-CoA N-acyltransferases (Nat)"/>
    <property type="match status" value="1"/>
</dbReference>
<reference evidence="2 3" key="1">
    <citation type="submission" date="2016-11" db="EMBL/GenBank/DDBJ databases">
        <authorList>
            <person name="Jaros S."/>
            <person name="Januszkiewicz K."/>
            <person name="Wedrychowicz H."/>
        </authorList>
    </citation>
    <scope>NUCLEOTIDE SEQUENCE [LARGE SCALE GENOMIC DNA]</scope>
    <source>
        <strain evidence="2 3">DSM 15929</strain>
    </source>
</reference>
<keyword evidence="2" id="KW-0808">Transferase</keyword>
<evidence type="ECO:0000259" key="1">
    <source>
        <dbReference type="PROSITE" id="PS51186"/>
    </source>
</evidence>
<sequence length="162" mass="19101">MSISLRKMTSNEYDEFFKWSRNNHVKELIKDTNMSLEDALSQTEVEVKEMLPDGINTENNSLMVIENVLDNRNVGFMWYLYEETHGVQQVFLCDLVIDELERRKGYATEALYVMEQNATEFGCKECVLFVAKENEPAQRLYSKNGYIFLKEMDYGMYLKKKL</sequence>
<dbReference type="InterPro" id="IPR016181">
    <property type="entry name" value="Acyl_CoA_acyltransferase"/>
</dbReference>
<dbReference type="GO" id="GO:0016747">
    <property type="term" value="F:acyltransferase activity, transferring groups other than amino-acyl groups"/>
    <property type="evidence" value="ECO:0007669"/>
    <property type="project" value="InterPro"/>
</dbReference>
<dbReference type="PANTHER" id="PTHR43415:SF3">
    <property type="entry name" value="GNAT-FAMILY ACETYLTRANSFERASE"/>
    <property type="match status" value="1"/>
</dbReference>
<proteinExistence type="predicted"/>
<name>A0A1M6RPI4_9FIRM</name>
<dbReference type="Gene3D" id="3.40.630.30">
    <property type="match status" value="1"/>
</dbReference>
<organism evidence="2 3">
    <name type="scientific">Anaerocolumna jejuensis DSM 15929</name>
    <dbReference type="NCBI Taxonomy" id="1121322"/>
    <lineage>
        <taxon>Bacteria</taxon>
        <taxon>Bacillati</taxon>
        <taxon>Bacillota</taxon>
        <taxon>Clostridia</taxon>
        <taxon>Lachnospirales</taxon>
        <taxon>Lachnospiraceae</taxon>
        <taxon>Anaerocolumna</taxon>
    </lineage>
</organism>
<evidence type="ECO:0000313" key="2">
    <source>
        <dbReference type="EMBL" id="SHK34248.1"/>
    </source>
</evidence>
<dbReference type="Pfam" id="PF00583">
    <property type="entry name" value="Acetyltransf_1"/>
    <property type="match status" value="1"/>
</dbReference>
<dbReference type="AlphaFoldDB" id="A0A1M6RPI4"/>
<dbReference type="CDD" id="cd04301">
    <property type="entry name" value="NAT_SF"/>
    <property type="match status" value="1"/>
</dbReference>
<dbReference type="EMBL" id="FRAC01000011">
    <property type="protein sequence ID" value="SHK34248.1"/>
    <property type="molecule type" value="Genomic_DNA"/>
</dbReference>
<dbReference type="InterPro" id="IPR000182">
    <property type="entry name" value="GNAT_dom"/>
</dbReference>
<dbReference type="PANTHER" id="PTHR43415">
    <property type="entry name" value="SPERMIDINE N(1)-ACETYLTRANSFERASE"/>
    <property type="match status" value="1"/>
</dbReference>
<dbReference type="Proteomes" id="UP000184386">
    <property type="component" value="Unassembled WGS sequence"/>
</dbReference>